<evidence type="ECO:0000256" key="6">
    <source>
        <dbReference type="ARBA" id="ARBA00022741"/>
    </source>
</evidence>
<dbReference type="PROSITE" id="PS50885">
    <property type="entry name" value="HAMP"/>
    <property type="match status" value="1"/>
</dbReference>
<keyword evidence="10" id="KW-0902">Two-component regulatory system</keyword>
<dbReference type="Gene3D" id="6.10.340.10">
    <property type="match status" value="1"/>
</dbReference>
<evidence type="ECO:0000256" key="3">
    <source>
        <dbReference type="ARBA" id="ARBA00022553"/>
    </source>
</evidence>
<keyword evidence="4" id="KW-0808">Transferase</keyword>
<dbReference type="GO" id="GO:0000155">
    <property type="term" value="F:phosphorelay sensor kinase activity"/>
    <property type="evidence" value="ECO:0007669"/>
    <property type="project" value="InterPro"/>
</dbReference>
<dbReference type="PANTHER" id="PTHR34220">
    <property type="entry name" value="SENSOR HISTIDINE KINASE YPDA"/>
    <property type="match status" value="1"/>
</dbReference>
<dbReference type="InterPro" id="IPR003660">
    <property type="entry name" value="HAMP_dom"/>
</dbReference>
<dbReference type="SMART" id="SM00387">
    <property type="entry name" value="HATPase_c"/>
    <property type="match status" value="1"/>
</dbReference>
<keyword evidence="11 12" id="KW-0472">Membrane</keyword>
<protein>
    <submittedName>
        <fullName evidence="14">Histidine kinase</fullName>
    </submittedName>
</protein>
<evidence type="ECO:0000256" key="7">
    <source>
        <dbReference type="ARBA" id="ARBA00022777"/>
    </source>
</evidence>
<evidence type="ECO:0000256" key="1">
    <source>
        <dbReference type="ARBA" id="ARBA00004651"/>
    </source>
</evidence>
<dbReference type="InterPro" id="IPR036890">
    <property type="entry name" value="HATPase_C_sf"/>
</dbReference>
<dbReference type="GO" id="GO:0005886">
    <property type="term" value="C:plasma membrane"/>
    <property type="evidence" value="ECO:0007669"/>
    <property type="project" value="UniProtKB-SubCell"/>
</dbReference>
<keyword evidence="3" id="KW-0597">Phosphoprotein</keyword>
<keyword evidence="15" id="KW-1185">Reference proteome</keyword>
<evidence type="ECO:0000256" key="5">
    <source>
        <dbReference type="ARBA" id="ARBA00022692"/>
    </source>
</evidence>
<name>A0A934J392_9BACL</name>
<dbReference type="RefSeq" id="WP_199021540.1">
    <property type="nucleotide sequence ID" value="NZ_JAELUP010000107.1"/>
</dbReference>
<dbReference type="Proteomes" id="UP000640274">
    <property type="component" value="Unassembled WGS sequence"/>
</dbReference>
<keyword evidence="9 12" id="KW-1133">Transmembrane helix</keyword>
<evidence type="ECO:0000256" key="12">
    <source>
        <dbReference type="SAM" id="Phobius"/>
    </source>
</evidence>
<dbReference type="Gene3D" id="3.30.565.10">
    <property type="entry name" value="Histidine kinase-like ATPase, C-terminal domain"/>
    <property type="match status" value="1"/>
</dbReference>
<keyword evidence="5 12" id="KW-0812">Transmembrane</keyword>
<proteinExistence type="predicted"/>
<evidence type="ECO:0000256" key="10">
    <source>
        <dbReference type="ARBA" id="ARBA00023012"/>
    </source>
</evidence>
<dbReference type="AlphaFoldDB" id="A0A934J392"/>
<evidence type="ECO:0000256" key="8">
    <source>
        <dbReference type="ARBA" id="ARBA00022840"/>
    </source>
</evidence>
<dbReference type="Pfam" id="PF02518">
    <property type="entry name" value="HATPase_c"/>
    <property type="match status" value="1"/>
</dbReference>
<dbReference type="EMBL" id="JAELUP010000107">
    <property type="protein sequence ID" value="MBJ6363947.1"/>
    <property type="molecule type" value="Genomic_DNA"/>
</dbReference>
<organism evidence="14 15">
    <name type="scientific">Paenibacillus roseus</name>
    <dbReference type="NCBI Taxonomy" id="2798579"/>
    <lineage>
        <taxon>Bacteria</taxon>
        <taxon>Bacillati</taxon>
        <taxon>Bacillota</taxon>
        <taxon>Bacilli</taxon>
        <taxon>Bacillales</taxon>
        <taxon>Paenibacillaceae</taxon>
        <taxon>Paenibacillus</taxon>
    </lineage>
</organism>
<sequence length="593" mass="68959">MRPYSAVERQETAMFRHTILTKMILVILLFLVPALLLYAYSNRTSVKVVEDLIHHSTKKQLHFFSRQMDDSVNRLSDFAVSMTQDPNVRQFMGYSFIRTDYEEVRLHAAILEKLDLNNISSAWPSETAIYSMLEKRMLAKSTVQPFEPGRLGSKITSNEWASRRDEDGRPSFFYYAMVPAVYKKLEDLHMVIEVKFPQHNIENLLDQFASASNGQVFLYSSDTGQIISGKRYMRSHLRELEPQLHNRELSDSGNFRIRMSNISYELYYEKVSSLGWHVVEYVPVETILQPIRSNQVQFYGTMLLLLAVAVGLVLMLYRNVQQPILKLIRNIERVKQGNYVNTTLSGSGDNEFQYLFDRFNEMTMEIRQLIEKVYEERLRSRDATLKQLQSQINPHFLYNCLSFIMNMTKLKKHDDVVMMTYHLSQYYRYVTRIEVETVPLPVEIEFTKHYLKITQLRFVQIDMEYDIPDSVKDVMIPKLLIQPIIENAIKHGIETTGEPVRLHISAFRENGEVRIIVEDNGVGITADKIADIAERMQQPLGSDMGTGLWNINQRLQMHFGEGAGIELFESTELNGLKIVLRWKDPGSEADHYD</sequence>
<keyword evidence="7 14" id="KW-0418">Kinase</keyword>
<feature type="transmembrane region" description="Helical" evidence="12">
    <location>
        <begin position="20"/>
        <end position="40"/>
    </location>
</feature>
<dbReference type="GO" id="GO:0005524">
    <property type="term" value="F:ATP binding"/>
    <property type="evidence" value="ECO:0007669"/>
    <property type="project" value="UniProtKB-KW"/>
</dbReference>
<gene>
    <name evidence="14" type="ORF">JFN88_22280</name>
</gene>
<dbReference type="InterPro" id="IPR003594">
    <property type="entry name" value="HATPase_dom"/>
</dbReference>
<evidence type="ECO:0000313" key="15">
    <source>
        <dbReference type="Proteomes" id="UP000640274"/>
    </source>
</evidence>
<evidence type="ECO:0000256" key="4">
    <source>
        <dbReference type="ARBA" id="ARBA00022679"/>
    </source>
</evidence>
<keyword evidence="2" id="KW-1003">Cell membrane</keyword>
<keyword evidence="8" id="KW-0067">ATP-binding</keyword>
<dbReference type="Pfam" id="PF06580">
    <property type="entry name" value="His_kinase"/>
    <property type="match status" value="1"/>
</dbReference>
<comment type="subcellular location">
    <subcellularLocation>
        <location evidence="1">Cell membrane</location>
        <topology evidence="1">Multi-pass membrane protein</topology>
    </subcellularLocation>
</comment>
<feature type="transmembrane region" description="Helical" evidence="12">
    <location>
        <begin position="298"/>
        <end position="317"/>
    </location>
</feature>
<evidence type="ECO:0000313" key="14">
    <source>
        <dbReference type="EMBL" id="MBJ6363947.1"/>
    </source>
</evidence>
<dbReference type="SUPFAM" id="SSF55874">
    <property type="entry name" value="ATPase domain of HSP90 chaperone/DNA topoisomerase II/histidine kinase"/>
    <property type="match status" value="1"/>
</dbReference>
<evidence type="ECO:0000256" key="2">
    <source>
        <dbReference type="ARBA" id="ARBA00022475"/>
    </source>
</evidence>
<dbReference type="InterPro" id="IPR010559">
    <property type="entry name" value="Sig_transdc_His_kin_internal"/>
</dbReference>
<feature type="domain" description="HAMP" evidence="13">
    <location>
        <begin position="318"/>
        <end position="371"/>
    </location>
</feature>
<accession>A0A934J392</accession>
<comment type="caution">
    <text evidence="14">The sequence shown here is derived from an EMBL/GenBank/DDBJ whole genome shotgun (WGS) entry which is preliminary data.</text>
</comment>
<evidence type="ECO:0000256" key="9">
    <source>
        <dbReference type="ARBA" id="ARBA00022989"/>
    </source>
</evidence>
<dbReference type="InterPro" id="IPR050640">
    <property type="entry name" value="Bact_2-comp_sensor_kinase"/>
</dbReference>
<reference evidence="14" key="1">
    <citation type="submission" date="2020-12" db="EMBL/GenBank/DDBJ databases">
        <authorList>
            <person name="Huq M.A."/>
        </authorList>
    </citation>
    <scope>NUCLEOTIDE SEQUENCE</scope>
    <source>
        <strain evidence="14">MAHUQ-46</strain>
    </source>
</reference>
<dbReference type="SUPFAM" id="SSF158472">
    <property type="entry name" value="HAMP domain-like"/>
    <property type="match status" value="1"/>
</dbReference>
<evidence type="ECO:0000259" key="13">
    <source>
        <dbReference type="PROSITE" id="PS50885"/>
    </source>
</evidence>
<evidence type="ECO:0000256" key="11">
    <source>
        <dbReference type="ARBA" id="ARBA00023136"/>
    </source>
</evidence>
<dbReference type="PANTHER" id="PTHR34220:SF11">
    <property type="entry name" value="SENSOR PROTEIN KINASE HPTS"/>
    <property type="match status" value="1"/>
</dbReference>
<keyword evidence="6" id="KW-0547">Nucleotide-binding</keyword>